<dbReference type="PANTHER" id="PTHR43280:SF32">
    <property type="entry name" value="TRANSCRIPTIONAL REGULATORY PROTEIN"/>
    <property type="match status" value="1"/>
</dbReference>
<dbReference type="InterPro" id="IPR037923">
    <property type="entry name" value="HTH-like"/>
</dbReference>
<dbReference type="InterPro" id="IPR009057">
    <property type="entry name" value="Homeodomain-like_sf"/>
</dbReference>
<keyword evidence="3" id="KW-0804">Transcription</keyword>
<feature type="domain" description="HTH araC/xylS-type" evidence="4">
    <location>
        <begin position="188"/>
        <end position="286"/>
    </location>
</feature>
<evidence type="ECO:0000259" key="4">
    <source>
        <dbReference type="PROSITE" id="PS01124"/>
    </source>
</evidence>
<dbReference type="PANTHER" id="PTHR43280">
    <property type="entry name" value="ARAC-FAMILY TRANSCRIPTIONAL REGULATOR"/>
    <property type="match status" value="1"/>
</dbReference>
<dbReference type="OrthoDB" id="2666928at2"/>
<dbReference type="STRING" id="762486.SAMN05444411_102220"/>
<protein>
    <submittedName>
        <fullName evidence="5">AraC-type DNA-binding protein</fullName>
    </submittedName>
</protein>
<dbReference type="AlphaFoldDB" id="A0A1H2WK53"/>
<dbReference type="SMART" id="SM00342">
    <property type="entry name" value="HTH_ARAC"/>
    <property type="match status" value="1"/>
</dbReference>
<dbReference type="GO" id="GO:0003700">
    <property type="term" value="F:DNA-binding transcription factor activity"/>
    <property type="evidence" value="ECO:0007669"/>
    <property type="project" value="InterPro"/>
</dbReference>
<keyword evidence="1" id="KW-0805">Transcription regulation</keyword>
<gene>
    <name evidence="5" type="ORF">SAMN05444411_102220</name>
</gene>
<keyword evidence="2 5" id="KW-0238">DNA-binding</keyword>
<dbReference type="SUPFAM" id="SSF51215">
    <property type="entry name" value="Regulatory protein AraC"/>
    <property type="match status" value="1"/>
</dbReference>
<dbReference type="Gene3D" id="1.10.10.60">
    <property type="entry name" value="Homeodomain-like"/>
    <property type="match status" value="1"/>
</dbReference>
<accession>A0A1H2WK53</accession>
<dbReference type="GO" id="GO:0043565">
    <property type="term" value="F:sequence-specific DNA binding"/>
    <property type="evidence" value="ECO:0007669"/>
    <property type="project" value="InterPro"/>
</dbReference>
<reference evidence="6" key="1">
    <citation type="submission" date="2016-10" db="EMBL/GenBank/DDBJ databases">
        <authorList>
            <person name="Varghese N."/>
            <person name="Submissions S."/>
        </authorList>
    </citation>
    <scope>NUCLEOTIDE SEQUENCE [LARGE SCALE GENOMIC DNA]</scope>
    <source>
        <strain evidence="6">DSM 24956</strain>
    </source>
</reference>
<dbReference type="Proteomes" id="UP000199595">
    <property type="component" value="Unassembled WGS sequence"/>
</dbReference>
<proteinExistence type="predicted"/>
<dbReference type="Pfam" id="PF12833">
    <property type="entry name" value="HTH_18"/>
    <property type="match status" value="1"/>
</dbReference>
<dbReference type="PROSITE" id="PS01124">
    <property type="entry name" value="HTH_ARAC_FAMILY_2"/>
    <property type="match status" value="1"/>
</dbReference>
<dbReference type="SUPFAM" id="SSF46689">
    <property type="entry name" value="Homeodomain-like"/>
    <property type="match status" value="1"/>
</dbReference>
<sequence>MKDIIKKYTFKEELELEFEILDLAKLFKSKKEMMTKPHRAQFYHILIIEKGKGTHLVDFNPIKIENNTIICVPHNSVNKFDINGVYKGKAILFTKSFFCRNKYDTQFLHLSRLFSDLYSVTKLEFNPKISNLSILINAMETEYLRESDNAKFHILYNMLHIFLLQTEREMRKQGYVELKPSANLDYLVMFKNVLEKNYKTEKSVSAYASKLSISTKQLNKATTTLLDKTPKQIIDERIVLEAKRLLSHSSQSIKEIAYKLNYEEPTNFIKYFKKHTNSTPSEFKENIKK</sequence>
<evidence type="ECO:0000256" key="2">
    <source>
        <dbReference type="ARBA" id="ARBA00023125"/>
    </source>
</evidence>
<keyword evidence="6" id="KW-1185">Reference proteome</keyword>
<evidence type="ECO:0000313" key="5">
    <source>
        <dbReference type="EMBL" id="SDW80931.1"/>
    </source>
</evidence>
<name>A0A1H2WK53_9FLAO</name>
<organism evidence="5 6">
    <name type="scientific">Lutibacter oricola</name>
    <dbReference type="NCBI Taxonomy" id="762486"/>
    <lineage>
        <taxon>Bacteria</taxon>
        <taxon>Pseudomonadati</taxon>
        <taxon>Bacteroidota</taxon>
        <taxon>Flavobacteriia</taxon>
        <taxon>Flavobacteriales</taxon>
        <taxon>Flavobacteriaceae</taxon>
        <taxon>Lutibacter</taxon>
    </lineage>
</organism>
<evidence type="ECO:0000256" key="1">
    <source>
        <dbReference type="ARBA" id="ARBA00023015"/>
    </source>
</evidence>
<dbReference type="InterPro" id="IPR018060">
    <property type="entry name" value="HTH_AraC"/>
</dbReference>
<evidence type="ECO:0000256" key="3">
    <source>
        <dbReference type="ARBA" id="ARBA00023163"/>
    </source>
</evidence>
<dbReference type="RefSeq" id="WP_090121002.1">
    <property type="nucleotide sequence ID" value="NZ_FNNJ01000002.1"/>
</dbReference>
<evidence type="ECO:0000313" key="6">
    <source>
        <dbReference type="Proteomes" id="UP000199595"/>
    </source>
</evidence>
<dbReference type="EMBL" id="FNNJ01000002">
    <property type="protein sequence ID" value="SDW80931.1"/>
    <property type="molecule type" value="Genomic_DNA"/>
</dbReference>